<dbReference type="Pfam" id="PF05368">
    <property type="entry name" value="NmrA"/>
    <property type="match status" value="1"/>
</dbReference>
<dbReference type="Gene3D" id="3.90.25.10">
    <property type="entry name" value="UDP-galactose 4-epimerase, domain 1"/>
    <property type="match status" value="1"/>
</dbReference>
<feature type="domain" description="NmrA-like" evidence="3">
    <location>
        <begin position="4"/>
        <end position="239"/>
    </location>
</feature>
<accession>A0A931IAK9</accession>
<proteinExistence type="inferred from homology"/>
<dbReference type="InterPro" id="IPR008030">
    <property type="entry name" value="NmrA-like"/>
</dbReference>
<dbReference type="InterPro" id="IPR051164">
    <property type="entry name" value="NmrA-like_oxidored"/>
</dbReference>
<dbReference type="EMBL" id="JADMLG010000006">
    <property type="protein sequence ID" value="MBH0777819.1"/>
    <property type="molecule type" value="Genomic_DNA"/>
</dbReference>
<keyword evidence="2" id="KW-0521">NADP</keyword>
<name>A0A931IAK9_9NOCA</name>
<protein>
    <submittedName>
        <fullName evidence="4">NmrA/HSCARG family protein</fullName>
    </submittedName>
</protein>
<evidence type="ECO:0000313" key="4">
    <source>
        <dbReference type="EMBL" id="MBH0777819.1"/>
    </source>
</evidence>
<dbReference type="CDD" id="cd05251">
    <property type="entry name" value="NmrA_like_SDR_a"/>
    <property type="match status" value="1"/>
</dbReference>
<dbReference type="SUPFAM" id="SSF51735">
    <property type="entry name" value="NAD(P)-binding Rossmann-fold domains"/>
    <property type="match status" value="1"/>
</dbReference>
<sequence length="307" mass="31812">MTARTILVTGATGHQGGAVARRLLAEGWAVRALTRDPISAQALADLGARIVVGDQSSRTALAAAMRGADAVFSVQPGALAPIPVPFDDEIAWGRAVADAAADADVGHLVYASVASAEDSAGVAAFEPKLRIEQHIQRLGGPATVVRPTSFMENYADPAFGLGTGVSATPLAPDIPVQHIAVDDIAAVVSHVLDHPAAYRGRALPLAGDALTPPAATRAIGSALGREIPHVTVPIDAVRAQHEILADVADFLNRRGGYRVDIARCRATFPALATFDHWLAEGGATAIGSLFTEPARVDLRSDTARSVE</sequence>
<dbReference type="Gene3D" id="3.40.50.720">
    <property type="entry name" value="NAD(P)-binding Rossmann-like Domain"/>
    <property type="match status" value="1"/>
</dbReference>
<dbReference type="PANTHER" id="PTHR42748:SF7">
    <property type="entry name" value="NMRA LIKE REDOX SENSOR 1-RELATED"/>
    <property type="match status" value="1"/>
</dbReference>
<dbReference type="AlphaFoldDB" id="A0A931IAK9"/>
<keyword evidence="5" id="KW-1185">Reference proteome</keyword>
<dbReference type="PANTHER" id="PTHR42748">
    <property type="entry name" value="NITROGEN METABOLITE REPRESSION PROTEIN NMRA FAMILY MEMBER"/>
    <property type="match status" value="1"/>
</dbReference>
<dbReference type="InterPro" id="IPR036291">
    <property type="entry name" value="NAD(P)-bd_dom_sf"/>
</dbReference>
<evidence type="ECO:0000256" key="1">
    <source>
        <dbReference type="ARBA" id="ARBA00006328"/>
    </source>
</evidence>
<comment type="similarity">
    <text evidence="1">Belongs to the NmrA-type oxidoreductase family.</text>
</comment>
<evidence type="ECO:0000313" key="5">
    <source>
        <dbReference type="Proteomes" id="UP000655751"/>
    </source>
</evidence>
<dbReference type="RefSeq" id="WP_196150146.1">
    <property type="nucleotide sequence ID" value="NZ_JADMLG010000006.1"/>
</dbReference>
<gene>
    <name evidence="4" type="ORF">IT779_16205</name>
</gene>
<dbReference type="Proteomes" id="UP000655751">
    <property type="component" value="Unassembled WGS sequence"/>
</dbReference>
<evidence type="ECO:0000259" key="3">
    <source>
        <dbReference type="Pfam" id="PF05368"/>
    </source>
</evidence>
<evidence type="ECO:0000256" key="2">
    <source>
        <dbReference type="ARBA" id="ARBA00022857"/>
    </source>
</evidence>
<organism evidence="4 5">
    <name type="scientific">Nocardia bovistercoris</name>
    <dbReference type="NCBI Taxonomy" id="2785916"/>
    <lineage>
        <taxon>Bacteria</taxon>
        <taxon>Bacillati</taxon>
        <taxon>Actinomycetota</taxon>
        <taxon>Actinomycetes</taxon>
        <taxon>Mycobacteriales</taxon>
        <taxon>Nocardiaceae</taxon>
        <taxon>Nocardia</taxon>
    </lineage>
</organism>
<reference evidence="4" key="1">
    <citation type="submission" date="2020-11" db="EMBL/GenBank/DDBJ databases">
        <title>Nocardia NEAU-351.nov., a novel actinomycete isolated from the cow dung.</title>
        <authorList>
            <person name="Zhang X."/>
        </authorList>
    </citation>
    <scope>NUCLEOTIDE SEQUENCE</scope>
    <source>
        <strain evidence="4">NEAU-351</strain>
    </source>
</reference>
<comment type="caution">
    <text evidence="4">The sequence shown here is derived from an EMBL/GenBank/DDBJ whole genome shotgun (WGS) entry which is preliminary data.</text>
</comment>